<sequence length="384" mass="41703">MGEQAARPVSACEEPLDADQLAEGDGKRSFLDVLREKRDQNADKVMFYATVLFSLVAIGAFFGFLFLVPFVIEPAVTTIQMDFEVDPVTCCVVSFTELAGKDNCSDWSSCREGCTREIYECVKILVAYTDVKDFSCAARPPNHQWLHNEAYLYPNVKGCGYPPSLNCTVFRERFREPNVTFSCHYSRLDATLVITELDPHQVRSDLVVAFVVPFVSLAVSIAFLVYAYHRMKRKEAEAAAADALAQRTQALLDAEEGEEGEDEEGCGGSAHEPPGRSHPGSNYSLKSITSKINSTVVRLKQGRDCRSGSGSGDEIEMEEVGGEARPPSRYLQPGRLPSGGARRHLLPPIALEPPADAAAEPAPAPAASSTATTSANSTISPVET</sequence>
<dbReference type="AlphaFoldDB" id="A0A6A4WBJ5"/>
<comment type="caution">
    <text evidence="3">The sequence shown here is derived from an EMBL/GenBank/DDBJ whole genome shotgun (WGS) entry which is preliminary data.</text>
</comment>
<dbReference type="GO" id="GO:0017080">
    <property type="term" value="F:sodium channel regulator activity"/>
    <property type="evidence" value="ECO:0007669"/>
    <property type="project" value="TreeGrafter"/>
</dbReference>
<dbReference type="GO" id="GO:0005886">
    <property type="term" value="C:plasma membrane"/>
    <property type="evidence" value="ECO:0007669"/>
    <property type="project" value="TreeGrafter"/>
</dbReference>
<keyword evidence="2" id="KW-0812">Transmembrane</keyword>
<feature type="region of interest" description="Disordered" evidence="1">
    <location>
        <begin position="299"/>
        <end position="384"/>
    </location>
</feature>
<keyword evidence="2" id="KW-0472">Membrane</keyword>
<dbReference type="OrthoDB" id="8175770at2759"/>
<evidence type="ECO:0000313" key="4">
    <source>
        <dbReference type="Proteomes" id="UP000440578"/>
    </source>
</evidence>
<dbReference type="Proteomes" id="UP000440578">
    <property type="component" value="Unassembled WGS sequence"/>
</dbReference>
<reference evidence="3 4" key="1">
    <citation type="submission" date="2019-07" db="EMBL/GenBank/DDBJ databases">
        <title>Draft genome assembly of a fouling barnacle, Amphibalanus amphitrite (Darwin, 1854): The first reference genome for Thecostraca.</title>
        <authorList>
            <person name="Kim W."/>
        </authorList>
    </citation>
    <scope>NUCLEOTIDE SEQUENCE [LARGE SCALE GENOMIC DNA]</scope>
    <source>
        <strain evidence="3">SNU_AA5</strain>
        <tissue evidence="3">Soma without cirri and trophi</tissue>
    </source>
</reference>
<keyword evidence="4" id="KW-1185">Reference proteome</keyword>
<dbReference type="PANTHER" id="PTHR12335">
    <property type="entry name" value="TIPE PROTEIN TEMPERATURE-INDUCED PARALYTIC E"/>
    <property type="match status" value="1"/>
</dbReference>
<organism evidence="3 4">
    <name type="scientific">Amphibalanus amphitrite</name>
    <name type="common">Striped barnacle</name>
    <name type="synonym">Balanus amphitrite</name>
    <dbReference type="NCBI Taxonomy" id="1232801"/>
    <lineage>
        <taxon>Eukaryota</taxon>
        <taxon>Metazoa</taxon>
        <taxon>Ecdysozoa</taxon>
        <taxon>Arthropoda</taxon>
        <taxon>Crustacea</taxon>
        <taxon>Multicrustacea</taxon>
        <taxon>Cirripedia</taxon>
        <taxon>Thoracica</taxon>
        <taxon>Thoracicalcarea</taxon>
        <taxon>Balanomorpha</taxon>
        <taxon>Balanoidea</taxon>
        <taxon>Balanidae</taxon>
        <taxon>Amphibalaninae</taxon>
        <taxon>Amphibalanus</taxon>
    </lineage>
</organism>
<feature type="transmembrane region" description="Helical" evidence="2">
    <location>
        <begin position="206"/>
        <end position="228"/>
    </location>
</feature>
<feature type="region of interest" description="Disordered" evidence="1">
    <location>
        <begin position="253"/>
        <end position="285"/>
    </location>
</feature>
<accession>A0A6A4WBJ5</accession>
<feature type="transmembrane region" description="Helical" evidence="2">
    <location>
        <begin position="45"/>
        <end position="72"/>
    </location>
</feature>
<evidence type="ECO:0000313" key="3">
    <source>
        <dbReference type="EMBL" id="KAF0299291.1"/>
    </source>
</evidence>
<dbReference type="PANTHER" id="PTHR12335:SF6">
    <property type="entry name" value="PROTEIN TIPE"/>
    <property type="match status" value="1"/>
</dbReference>
<keyword evidence="2" id="KW-1133">Transmembrane helix</keyword>
<evidence type="ECO:0000256" key="2">
    <source>
        <dbReference type="SAM" id="Phobius"/>
    </source>
</evidence>
<dbReference type="Pfam" id="PF16972">
    <property type="entry name" value="TipE"/>
    <property type="match status" value="2"/>
</dbReference>
<protein>
    <submittedName>
        <fullName evidence="3">Protein tipE</fullName>
    </submittedName>
</protein>
<dbReference type="InterPro" id="IPR031578">
    <property type="entry name" value="TipE"/>
</dbReference>
<evidence type="ECO:0000256" key="1">
    <source>
        <dbReference type="SAM" id="MobiDB-lite"/>
    </source>
</evidence>
<feature type="compositionally biased region" description="Low complexity" evidence="1">
    <location>
        <begin position="346"/>
        <end position="384"/>
    </location>
</feature>
<name>A0A6A4WBJ5_AMPAM</name>
<proteinExistence type="predicted"/>
<dbReference type="EMBL" id="VIIS01001378">
    <property type="protein sequence ID" value="KAF0299291.1"/>
    <property type="molecule type" value="Genomic_DNA"/>
</dbReference>
<feature type="compositionally biased region" description="Acidic residues" evidence="1">
    <location>
        <begin position="253"/>
        <end position="265"/>
    </location>
</feature>
<dbReference type="GO" id="GO:0002028">
    <property type="term" value="P:regulation of sodium ion transport"/>
    <property type="evidence" value="ECO:0007669"/>
    <property type="project" value="TreeGrafter"/>
</dbReference>
<gene>
    <name evidence="3" type="primary">tipE_4</name>
    <name evidence="3" type="ORF">FJT64_027940</name>
</gene>